<reference evidence="1 2" key="1">
    <citation type="journal article" date="2014" name="Agronomy (Basel)">
        <title>A Draft Genome Sequence for Ensete ventricosum, the Drought-Tolerant Tree Against Hunger.</title>
        <authorList>
            <person name="Harrison J."/>
            <person name="Moore K.A."/>
            <person name="Paszkiewicz K."/>
            <person name="Jones T."/>
            <person name="Grant M."/>
            <person name="Ambacheew D."/>
            <person name="Muzemil S."/>
            <person name="Studholme D.J."/>
        </authorList>
    </citation>
    <scope>NUCLEOTIDE SEQUENCE [LARGE SCALE GENOMIC DNA]</scope>
</reference>
<dbReference type="Proteomes" id="UP000287651">
    <property type="component" value="Unassembled WGS sequence"/>
</dbReference>
<dbReference type="AlphaFoldDB" id="A0A426Z5P0"/>
<gene>
    <name evidence="1" type="ORF">B296_00043250</name>
</gene>
<evidence type="ECO:0000313" key="1">
    <source>
        <dbReference type="EMBL" id="RRT59305.1"/>
    </source>
</evidence>
<comment type="caution">
    <text evidence="1">The sequence shown here is derived from an EMBL/GenBank/DDBJ whole genome shotgun (WGS) entry which is preliminary data.</text>
</comment>
<organism evidence="1 2">
    <name type="scientific">Ensete ventricosum</name>
    <name type="common">Abyssinian banana</name>
    <name type="synonym">Musa ensete</name>
    <dbReference type="NCBI Taxonomy" id="4639"/>
    <lineage>
        <taxon>Eukaryota</taxon>
        <taxon>Viridiplantae</taxon>
        <taxon>Streptophyta</taxon>
        <taxon>Embryophyta</taxon>
        <taxon>Tracheophyta</taxon>
        <taxon>Spermatophyta</taxon>
        <taxon>Magnoliopsida</taxon>
        <taxon>Liliopsida</taxon>
        <taxon>Zingiberales</taxon>
        <taxon>Musaceae</taxon>
        <taxon>Ensete</taxon>
    </lineage>
</organism>
<proteinExistence type="predicted"/>
<name>A0A426Z5P0_ENSVE</name>
<dbReference type="EMBL" id="AMZH03008274">
    <property type="protein sequence ID" value="RRT59305.1"/>
    <property type="molecule type" value="Genomic_DNA"/>
</dbReference>
<sequence>MQLRTRLECVGSSPRVSGACQDSAREFIGRRPRLTGRLSGVAKKLARIVPLDCVSLEVYGDDVDHGSIWSLVEAKIPFSVLGPPRRISFSHGVSDN</sequence>
<evidence type="ECO:0000313" key="2">
    <source>
        <dbReference type="Proteomes" id="UP000287651"/>
    </source>
</evidence>
<protein>
    <submittedName>
        <fullName evidence="1">Uncharacterized protein</fullName>
    </submittedName>
</protein>
<accession>A0A426Z5P0</accession>